<dbReference type="PANTHER" id="PTHR10612">
    <property type="entry name" value="APOLIPOPROTEIN D"/>
    <property type="match status" value="1"/>
</dbReference>
<dbReference type="CDD" id="cd19438">
    <property type="entry name" value="lipocalin_Blc-like"/>
    <property type="match status" value="1"/>
</dbReference>
<evidence type="ECO:0000259" key="3">
    <source>
        <dbReference type="Pfam" id="PF08212"/>
    </source>
</evidence>
<evidence type="ECO:0000256" key="2">
    <source>
        <dbReference type="PIRNR" id="PIRNR036893"/>
    </source>
</evidence>
<dbReference type="InterPro" id="IPR002446">
    <property type="entry name" value="Lipocalin_bac"/>
</dbReference>
<accession>A0A7X1ZE72</accession>
<dbReference type="PIRSF" id="PIRSF036893">
    <property type="entry name" value="Lipocalin_ApoD"/>
    <property type="match status" value="1"/>
</dbReference>
<dbReference type="OrthoDB" id="594739at2"/>
<comment type="subunit">
    <text evidence="2">Homodimer.</text>
</comment>
<sequence length="180" mass="20067">MIRRALAALSLLAGLPACTGLPEGVEPVRGFEPERFTGTWYEIMRLDHPFEEGMTNVRATYQLRDDGTVAVFNRAWDPEVCTWETIEGTARLREGPDVGSFAVTLTSPIPGGLHVLALDRDGYDWAMTGGPTRGFLWILSRTPTMDRETRTALMRQARDLGYPVEGLILVDQSGPRCRDR</sequence>
<comment type="function">
    <text evidence="2">Involved in the storage or transport of lipids necessary for membrane maintenance under stressful conditions. Displays a binding preference for lysophospholipids.</text>
</comment>
<dbReference type="GO" id="GO:0009279">
    <property type="term" value="C:cell outer membrane"/>
    <property type="evidence" value="ECO:0007669"/>
    <property type="project" value="UniProtKB-SubCell"/>
</dbReference>
<keyword evidence="2" id="KW-0446">Lipid-binding</keyword>
<organism evidence="4 5">
    <name type="scientific">Roseospira navarrensis</name>
    <dbReference type="NCBI Taxonomy" id="140058"/>
    <lineage>
        <taxon>Bacteria</taxon>
        <taxon>Pseudomonadati</taxon>
        <taxon>Pseudomonadota</taxon>
        <taxon>Alphaproteobacteria</taxon>
        <taxon>Rhodospirillales</taxon>
        <taxon>Rhodospirillaceae</taxon>
        <taxon>Roseospira</taxon>
    </lineage>
</organism>
<dbReference type="GO" id="GO:0006950">
    <property type="term" value="P:response to stress"/>
    <property type="evidence" value="ECO:0007669"/>
    <property type="project" value="UniProtKB-ARBA"/>
</dbReference>
<comment type="caution">
    <text evidence="4">The sequence shown here is derived from an EMBL/GenBank/DDBJ whole genome shotgun (WGS) entry which is preliminary data.</text>
</comment>
<reference evidence="4 5" key="1">
    <citation type="submission" date="2019-10" db="EMBL/GenBank/DDBJ databases">
        <title>Draft whole-genome sequence of the purple nonsulfur photosynthetic bacterium Roseospira navarrensis DSM 15114.</title>
        <authorList>
            <person name="Kyndt J.A."/>
            <person name="Meyer T.E."/>
        </authorList>
    </citation>
    <scope>NUCLEOTIDE SEQUENCE [LARGE SCALE GENOMIC DNA]</scope>
    <source>
        <strain evidence="4 5">DSM 15114</strain>
    </source>
</reference>
<dbReference type="GO" id="GO:0008289">
    <property type="term" value="F:lipid binding"/>
    <property type="evidence" value="ECO:0007669"/>
    <property type="project" value="UniProtKB-UniRule"/>
</dbReference>
<dbReference type="AlphaFoldDB" id="A0A7X1ZE72"/>
<proteinExistence type="inferred from homology"/>
<dbReference type="InterPro" id="IPR022272">
    <property type="entry name" value="Lipocalin_CS"/>
</dbReference>
<feature type="chain" id="PRO_5031674680" description="Outer membrane lipoprotein Blc" evidence="2">
    <location>
        <begin position="20"/>
        <end position="180"/>
    </location>
</feature>
<dbReference type="InterPro" id="IPR022271">
    <property type="entry name" value="Lipocalin_ApoD"/>
</dbReference>
<evidence type="ECO:0000313" key="5">
    <source>
        <dbReference type="Proteomes" id="UP000434582"/>
    </source>
</evidence>
<name>A0A7X1ZE72_9PROT</name>
<dbReference type="Pfam" id="PF08212">
    <property type="entry name" value="Lipocalin_2"/>
    <property type="match status" value="1"/>
</dbReference>
<keyword evidence="2" id="KW-0472">Membrane</keyword>
<comment type="subcellular location">
    <subcellularLocation>
        <location evidence="2">Cell outer membrane</location>
    </subcellularLocation>
</comment>
<gene>
    <name evidence="4" type="ORF">GHC57_09105</name>
</gene>
<dbReference type="PANTHER" id="PTHR10612:SF34">
    <property type="entry name" value="APOLIPOPROTEIN D"/>
    <property type="match status" value="1"/>
</dbReference>
<keyword evidence="5" id="KW-1185">Reference proteome</keyword>
<dbReference type="RefSeq" id="WP_153343382.1">
    <property type="nucleotide sequence ID" value="NZ_WIVE01000024.1"/>
</dbReference>
<evidence type="ECO:0000313" key="4">
    <source>
        <dbReference type="EMBL" id="MQX36672.1"/>
    </source>
</evidence>
<dbReference type="PROSITE" id="PS00213">
    <property type="entry name" value="LIPOCALIN"/>
    <property type="match status" value="1"/>
</dbReference>
<dbReference type="EMBL" id="WIVE01000024">
    <property type="protein sequence ID" value="MQX36672.1"/>
    <property type="molecule type" value="Genomic_DNA"/>
</dbReference>
<keyword evidence="2" id="KW-0998">Cell outer membrane</keyword>
<comment type="similarity">
    <text evidence="1 2">Belongs to the calycin superfamily. Lipocalin family.</text>
</comment>
<feature type="signal peptide" evidence="2">
    <location>
        <begin position="1"/>
        <end position="19"/>
    </location>
</feature>
<dbReference type="SUPFAM" id="SSF50814">
    <property type="entry name" value="Lipocalins"/>
    <property type="match status" value="1"/>
</dbReference>
<feature type="domain" description="Lipocalin/cytosolic fatty-acid binding" evidence="3">
    <location>
        <begin position="34"/>
        <end position="171"/>
    </location>
</feature>
<dbReference type="Proteomes" id="UP000434582">
    <property type="component" value="Unassembled WGS sequence"/>
</dbReference>
<dbReference type="InterPro" id="IPR047202">
    <property type="entry name" value="Lipocalin_Blc-like_dom"/>
</dbReference>
<protein>
    <recommendedName>
        <fullName evidence="2">Outer membrane lipoprotein Blc</fullName>
    </recommendedName>
</protein>
<keyword evidence="2" id="KW-0449">Lipoprotein</keyword>
<dbReference type="PRINTS" id="PR01171">
    <property type="entry name" value="BCTLIPOCALIN"/>
</dbReference>
<dbReference type="InterPro" id="IPR000566">
    <property type="entry name" value="Lipocln_cytosolic_FA-bd_dom"/>
</dbReference>
<dbReference type="Gene3D" id="2.40.128.20">
    <property type="match status" value="1"/>
</dbReference>
<evidence type="ECO:0000256" key="1">
    <source>
        <dbReference type="ARBA" id="ARBA00006889"/>
    </source>
</evidence>
<keyword evidence="2" id="KW-0732">Signal</keyword>
<dbReference type="InterPro" id="IPR012674">
    <property type="entry name" value="Calycin"/>
</dbReference>